<dbReference type="InterPro" id="IPR006016">
    <property type="entry name" value="UspA"/>
</dbReference>
<organism evidence="3 4">
    <name type="scientific">Pseudonocardia oceani</name>
    <dbReference type="NCBI Taxonomy" id="2792013"/>
    <lineage>
        <taxon>Bacteria</taxon>
        <taxon>Bacillati</taxon>
        <taxon>Actinomycetota</taxon>
        <taxon>Actinomycetes</taxon>
        <taxon>Pseudonocardiales</taxon>
        <taxon>Pseudonocardiaceae</taxon>
        <taxon>Pseudonocardia</taxon>
    </lineage>
</organism>
<feature type="compositionally biased region" description="Low complexity" evidence="1">
    <location>
        <begin position="29"/>
        <end position="46"/>
    </location>
</feature>
<dbReference type="CDD" id="cd00293">
    <property type="entry name" value="USP-like"/>
    <property type="match status" value="1"/>
</dbReference>
<protein>
    <submittedName>
        <fullName evidence="3">Universal stress protein</fullName>
    </submittedName>
</protein>
<evidence type="ECO:0000256" key="1">
    <source>
        <dbReference type="SAM" id="MobiDB-lite"/>
    </source>
</evidence>
<keyword evidence="4" id="KW-1185">Reference proteome</keyword>
<comment type="caution">
    <text evidence="3">The sequence shown here is derived from an EMBL/GenBank/DDBJ whole genome shotgun (WGS) entry which is preliminary data.</text>
</comment>
<dbReference type="EMBL" id="JADQDF010000001">
    <property type="protein sequence ID" value="MBW0128728.1"/>
    <property type="molecule type" value="Genomic_DNA"/>
</dbReference>
<dbReference type="PANTHER" id="PTHR46553">
    <property type="entry name" value="ADENINE NUCLEOTIDE ALPHA HYDROLASES-LIKE SUPERFAMILY PROTEIN"/>
    <property type="match status" value="1"/>
</dbReference>
<feature type="compositionally biased region" description="Basic and acidic residues" evidence="1">
    <location>
        <begin position="19"/>
        <end position="28"/>
    </location>
</feature>
<dbReference type="Proteomes" id="UP000694300">
    <property type="component" value="Unassembled WGS sequence"/>
</dbReference>
<dbReference type="RefSeq" id="WP_218590220.1">
    <property type="nucleotide sequence ID" value="NZ_JADQDE010000032.1"/>
</dbReference>
<evidence type="ECO:0000313" key="4">
    <source>
        <dbReference type="Proteomes" id="UP000694300"/>
    </source>
</evidence>
<sequence>MQPRDHLPGSGTAPIALDGPHDSVDRLRPGGTPRAGAGRPDGPRPVVVGVDASPESRRALDWAIAYAARTAGELRVITAWQTPVAFGAAPIPPPDPGDAEQAARHILGEATETIRSEGADLSAVRTHLQEGDAAKVLLDHSSDAGLLVLGNRRRSAIGGAFLGSTAQYCVQHATCPVVLVPEPM</sequence>
<dbReference type="Pfam" id="PF00582">
    <property type="entry name" value="Usp"/>
    <property type="match status" value="1"/>
</dbReference>
<feature type="region of interest" description="Disordered" evidence="1">
    <location>
        <begin position="1"/>
        <end position="46"/>
    </location>
</feature>
<proteinExistence type="predicted"/>
<reference evidence="3 4" key="1">
    <citation type="submission" date="2020-11" db="EMBL/GenBank/DDBJ databases">
        <title>Pseudonocardia abyssalis sp. nov. and Pseudonocardia oceani sp. nov., description and phylogenomic analysis of two novel actinomycetes isolated from the deep Southern Ocean.</title>
        <authorList>
            <person name="Parra J."/>
        </authorList>
    </citation>
    <scope>NUCLEOTIDE SEQUENCE [LARGE SCALE GENOMIC DNA]</scope>
    <source>
        <strain evidence="4">KRD185</strain>
    </source>
</reference>
<evidence type="ECO:0000313" key="3">
    <source>
        <dbReference type="EMBL" id="MBW0128728.1"/>
    </source>
</evidence>
<gene>
    <name evidence="3" type="ORF">I4I82_13680</name>
</gene>
<accession>A0ABS6U9S6</accession>
<evidence type="ECO:0000259" key="2">
    <source>
        <dbReference type="Pfam" id="PF00582"/>
    </source>
</evidence>
<feature type="domain" description="UspA" evidence="2">
    <location>
        <begin position="44"/>
        <end position="181"/>
    </location>
</feature>
<dbReference type="PANTHER" id="PTHR46553:SF3">
    <property type="entry name" value="ADENINE NUCLEOTIDE ALPHA HYDROLASES-LIKE SUPERFAMILY PROTEIN"/>
    <property type="match status" value="1"/>
</dbReference>
<name>A0ABS6U9S6_9PSEU</name>